<evidence type="ECO:0000256" key="1">
    <source>
        <dbReference type="SAM" id="Coils"/>
    </source>
</evidence>
<proteinExistence type="predicted"/>
<keyword evidence="1" id="KW-0175">Coiled coil</keyword>
<feature type="compositionally biased region" description="Basic residues" evidence="2">
    <location>
        <begin position="103"/>
        <end position="114"/>
    </location>
</feature>
<evidence type="ECO:0000313" key="3">
    <source>
        <dbReference type="EMBL" id="KAJ7658579.1"/>
    </source>
</evidence>
<dbReference type="AlphaFoldDB" id="A0AAD7G292"/>
<feature type="region of interest" description="Disordered" evidence="2">
    <location>
        <begin position="103"/>
        <end position="125"/>
    </location>
</feature>
<dbReference type="EMBL" id="JARKIE010000277">
    <property type="protein sequence ID" value="KAJ7658579.1"/>
    <property type="molecule type" value="Genomic_DNA"/>
</dbReference>
<protein>
    <submittedName>
        <fullName evidence="3">Uncharacterized protein</fullName>
    </submittedName>
</protein>
<dbReference type="Proteomes" id="UP001221757">
    <property type="component" value="Unassembled WGS sequence"/>
</dbReference>
<organism evidence="3 4">
    <name type="scientific">Mycena rosella</name>
    <name type="common">Pink bonnet</name>
    <name type="synonym">Agaricus rosellus</name>
    <dbReference type="NCBI Taxonomy" id="1033263"/>
    <lineage>
        <taxon>Eukaryota</taxon>
        <taxon>Fungi</taxon>
        <taxon>Dikarya</taxon>
        <taxon>Basidiomycota</taxon>
        <taxon>Agaricomycotina</taxon>
        <taxon>Agaricomycetes</taxon>
        <taxon>Agaricomycetidae</taxon>
        <taxon>Agaricales</taxon>
        <taxon>Marasmiineae</taxon>
        <taxon>Mycenaceae</taxon>
        <taxon>Mycena</taxon>
    </lineage>
</organism>
<name>A0AAD7G292_MYCRO</name>
<keyword evidence="4" id="KW-1185">Reference proteome</keyword>
<sequence length="238" mass="25955">MAATHCSECGADVPGFSPENARDSNTAPESMPVARHQELMGSNVPPQDAEFVFIRGVISKTDARLSHLDDRISRLRTQLAELENERAAAVKYRLQNKAILSPLRRKYPRPRRRAGSSSPSQSVCRALRVPSAKALSSRARTCSPRSRQDSAEIPFHYCAAILAQYSQQDWDATYKAVSSLISKLAVPNPTGSAVLAPQLSEISFGCLDESYSNITCTSGCFVLGGTRSIAPSRLLHYS</sequence>
<reference evidence="3" key="1">
    <citation type="submission" date="2023-03" db="EMBL/GenBank/DDBJ databases">
        <title>Massive genome expansion in bonnet fungi (Mycena s.s.) driven by repeated elements and novel gene families across ecological guilds.</title>
        <authorList>
            <consortium name="Lawrence Berkeley National Laboratory"/>
            <person name="Harder C.B."/>
            <person name="Miyauchi S."/>
            <person name="Viragh M."/>
            <person name="Kuo A."/>
            <person name="Thoen E."/>
            <person name="Andreopoulos B."/>
            <person name="Lu D."/>
            <person name="Skrede I."/>
            <person name="Drula E."/>
            <person name="Henrissat B."/>
            <person name="Morin E."/>
            <person name="Kohler A."/>
            <person name="Barry K."/>
            <person name="LaButti K."/>
            <person name="Morin E."/>
            <person name="Salamov A."/>
            <person name="Lipzen A."/>
            <person name="Mereny Z."/>
            <person name="Hegedus B."/>
            <person name="Baldrian P."/>
            <person name="Stursova M."/>
            <person name="Weitz H."/>
            <person name="Taylor A."/>
            <person name="Grigoriev I.V."/>
            <person name="Nagy L.G."/>
            <person name="Martin F."/>
            <person name="Kauserud H."/>
        </authorList>
    </citation>
    <scope>NUCLEOTIDE SEQUENCE</scope>
    <source>
        <strain evidence="3">CBHHK067</strain>
    </source>
</reference>
<evidence type="ECO:0000256" key="2">
    <source>
        <dbReference type="SAM" id="MobiDB-lite"/>
    </source>
</evidence>
<evidence type="ECO:0000313" key="4">
    <source>
        <dbReference type="Proteomes" id="UP001221757"/>
    </source>
</evidence>
<comment type="caution">
    <text evidence="3">The sequence shown here is derived from an EMBL/GenBank/DDBJ whole genome shotgun (WGS) entry which is preliminary data.</text>
</comment>
<feature type="region of interest" description="Disordered" evidence="2">
    <location>
        <begin position="1"/>
        <end position="30"/>
    </location>
</feature>
<accession>A0AAD7G292</accession>
<gene>
    <name evidence="3" type="ORF">B0H17DRAFT_345564</name>
</gene>
<feature type="coiled-coil region" evidence="1">
    <location>
        <begin position="65"/>
        <end position="92"/>
    </location>
</feature>